<protein>
    <submittedName>
        <fullName evidence="2">Uncharacterized protein</fullName>
    </submittedName>
</protein>
<name>A0A7E4VAP3_PANRE</name>
<accession>A0A7E4VAP3</accession>
<sequence length="138" mass="15658">MIPDALPNPRARCPSVLYMLSLPSFVVKNNINNYCQHRRPSHFSHRQARQILRHPDAHHIRRSHHGSSTIHNIIRFSRLITKDSIGAVFNTERVKVRDLLNICAFDLAFCCRTPTTAASETPARTDAAKPTATSVFLF</sequence>
<evidence type="ECO:0000313" key="2">
    <source>
        <dbReference type="WBParaSite" id="Pan_g1866.t1"/>
    </source>
</evidence>
<reference evidence="2" key="2">
    <citation type="submission" date="2020-10" db="UniProtKB">
        <authorList>
            <consortium name="WormBaseParasite"/>
        </authorList>
    </citation>
    <scope>IDENTIFICATION</scope>
</reference>
<evidence type="ECO:0000313" key="1">
    <source>
        <dbReference type="Proteomes" id="UP000492821"/>
    </source>
</evidence>
<reference evidence="1" key="1">
    <citation type="journal article" date="2013" name="Genetics">
        <title>The draft genome and transcriptome of Panagrellus redivivus are shaped by the harsh demands of a free-living lifestyle.</title>
        <authorList>
            <person name="Srinivasan J."/>
            <person name="Dillman A.R."/>
            <person name="Macchietto M.G."/>
            <person name="Heikkinen L."/>
            <person name="Lakso M."/>
            <person name="Fracchia K.M."/>
            <person name="Antoshechkin I."/>
            <person name="Mortazavi A."/>
            <person name="Wong G."/>
            <person name="Sternberg P.W."/>
        </authorList>
    </citation>
    <scope>NUCLEOTIDE SEQUENCE [LARGE SCALE GENOMIC DNA]</scope>
    <source>
        <strain evidence="1">MT8872</strain>
    </source>
</reference>
<dbReference type="AlphaFoldDB" id="A0A7E4VAP3"/>
<dbReference type="Proteomes" id="UP000492821">
    <property type="component" value="Unassembled WGS sequence"/>
</dbReference>
<dbReference type="WBParaSite" id="Pan_g1866.t1">
    <property type="protein sequence ID" value="Pan_g1866.t1"/>
    <property type="gene ID" value="Pan_g1866"/>
</dbReference>
<organism evidence="1 2">
    <name type="scientific">Panagrellus redivivus</name>
    <name type="common">Microworm</name>
    <dbReference type="NCBI Taxonomy" id="6233"/>
    <lineage>
        <taxon>Eukaryota</taxon>
        <taxon>Metazoa</taxon>
        <taxon>Ecdysozoa</taxon>
        <taxon>Nematoda</taxon>
        <taxon>Chromadorea</taxon>
        <taxon>Rhabditida</taxon>
        <taxon>Tylenchina</taxon>
        <taxon>Panagrolaimomorpha</taxon>
        <taxon>Panagrolaimoidea</taxon>
        <taxon>Panagrolaimidae</taxon>
        <taxon>Panagrellus</taxon>
    </lineage>
</organism>
<proteinExistence type="predicted"/>
<keyword evidence="1" id="KW-1185">Reference proteome</keyword>